<dbReference type="InterPro" id="IPR043502">
    <property type="entry name" value="DNA/RNA_pol_sf"/>
</dbReference>
<reference evidence="1 2" key="1">
    <citation type="journal article" date="2018" name="PLoS Genet.">
        <title>Population sequencing reveals clonal diversity and ancestral inbreeding in the grapevine cultivar Chardonnay.</title>
        <authorList>
            <person name="Roach M.J."/>
            <person name="Johnson D.L."/>
            <person name="Bohlmann J."/>
            <person name="van Vuuren H.J."/>
            <person name="Jones S.J."/>
            <person name="Pretorius I.S."/>
            <person name="Schmidt S.A."/>
            <person name="Borneman A.R."/>
        </authorList>
    </citation>
    <scope>NUCLEOTIDE SEQUENCE [LARGE SCALE GENOMIC DNA]</scope>
    <source>
        <strain evidence="2">cv. Chardonnay</strain>
        <tissue evidence="1">Leaf</tissue>
    </source>
</reference>
<comment type="caution">
    <text evidence="1">The sequence shown here is derived from an EMBL/GenBank/DDBJ whole genome shotgun (WGS) entry which is preliminary data.</text>
</comment>
<proteinExistence type="predicted"/>
<organism evidence="1 2">
    <name type="scientific">Vitis vinifera</name>
    <name type="common">Grape</name>
    <dbReference type="NCBI Taxonomy" id="29760"/>
    <lineage>
        <taxon>Eukaryota</taxon>
        <taxon>Viridiplantae</taxon>
        <taxon>Streptophyta</taxon>
        <taxon>Embryophyta</taxon>
        <taxon>Tracheophyta</taxon>
        <taxon>Spermatophyta</taxon>
        <taxon>Magnoliopsida</taxon>
        <taxon>eudicotyledons</taxon>
        <taxon>Gunneridae</taxon>
        <taxon>Pentapetalae</taxon>
        <taxon>rosids</taxon>
        <taxon>Vitales</taxon>
        <taxon>Vitaceae</taxon>
        <taxon>Viteae</taxon>
        <taxon>Vitis</taxon>
    </lineage>
</organism>
<dbReference type="EMBL" id="QGNW01000163">
    <property type="protein sequence ID" value="RVW89547.1"/>
    <property type="molecule type" value="Genomic_DNA"/>
</dbReference>
<evidence type="ECO:0008006" key="3">
    <source>
        <dbReference type="Google" id="ProtNLM"/>
    </source>
</evidence>
<accession>A0A438HYL5</accession>
<sequence length="282" mass="32055">MNSVPIILGRPFLATTNALINCRNGLMQLSFGNMTVEMNVFNLCKQPMDHDDVENEEACLIEALVQEHIEKLMEENIDEFFSTIVKEECVQVATEWKEKYTIQSLNSVENDEEKKKGGIIYPISDSSWVSPTQVVPKKSGITVMKNDEGELIPTRLTTGIFKLPLHWRIRRKPHSHAHTYAYRRMPFGLCNGHHISKVSSKIELISKLPSPTTVKEDAEFIWTKACQEAFKSKVTPHYCTNLGATRSKEDGKPYVVYYASKTLNDAQKNYILKRAPCSGVRT</sequence>
<protein>
    <recommendedName>
        <fullName evidence="3">Reverse transcriptase/retrotransposon-derived protein RNase H-like domain-containing protein</fullName>
    </recommendedName>
</protein>
<evidence type="ECO:0000313" key="2">
    <source>
        <dbReference type="Proteomes" id="UP000288805"/>
    </source>
</evidence>
<dbReference type="SUPFAM" id="SSF56672">
    <property type="entry name" value="DNA/RNA polymerases"/>
    <property type="match status" value="1"/>
</dbReference>
<dbReference type="Gene3D" id="3.10.10.10">
    <property type="entry name" value="HIV Type 1 Reverse Transcriptase, subunit A, domain 1"/>
    <property type="match status" value="1"/>
</dbReference>
<dbReference type="Proteomes" id="UP000288805">
    <property type="component" value="Unassembled WGS sequence"/>
</dbReference>
<evidence type="ECO:0000313" key="1">
    <source>
        <dbReference type="EMBL" id="RVW89547.1"/>
    </source>
</evidence>
<dbReference type="AlphaFoldDB" id="A0A438HYL5"/>
<name>A0A438HYL5_VITVI</name>
<gene>
    <name evidence="1" type="ORF">CK203_043561</name>
</gene>
<dbReference type="PANTHER" id="PTHR33067">
    <property type="entry name" value="RNA-DIRECTED DNA POLYMERASE-RELATED"/>
    <property type="match status" value="1"/>
</dbReference>
<dbReference type="PANTHER" id="PTHR33067:SF32">
    <property type="entry name" value="ASPARTIC PEPTIDASE DDI1-TYPE DOMAIN-CONTAINING PROTEIN"/>
    <property type="match status" value="1"/>
</dbReference>